<dbReference type="GO" id="GO:0030430">
    <property type="term" value="C:host cell cytoplasm"/>
    <property type="evidence" value="ECO:0007669"/>
    <property type="project" value="UniProtKB-SubCell"/>
</dbReference>
<evidence type="ECO:0000256" key="12">
    <source>
        <dbReference type="ARBA" id="ARBA00023163"/>
    </source>
</evidence>
<dbReference type="InterPro" id="IPR001334">
    <property type="entry name" value="E6"/>
</dbReference>
<dbReference type="GO" id="GO:0042025">
    <property type="term" value="C:host cell nucleus"/>
    <property type="evidence" value="ECO:0007669"/>
    <property type="project" value="UniProtKB-SubCell"/>
</dbReference>
<reference evidence="18" key="1">
    <citation type="journal article" date="2018" name="Nat. Med.">
        <title>Expanded skin virome in DOCK8-deficient patients.</title>
        <authorList>
            <consortium name="NISC Comparative Sequencing Program"/>
            <person name="Tirosh O."/>
            <person name="Conlan S."/>
            <person name="Deming C."/>
            <person name="Lee-Lin S.Q."/>
            <person name="Huang X."/>
            <person name="Su H.C."/>
            <person name="Freeman A.F."/>
            <person name="Segre J.A."/>
            <person name="Kong H.H."/>
        </authorList>
    </citation>
    <scope>NUCLEOTIDE SEQUENCE</scope>
    <source>
        <strain evidence="18">HPV-mSK_202</strain>
    </source>
</reference>
<protein>
    <recommendedName>
        <fullName evidence="16 17">Protein E6</fullName>
    </recommendedName>
</protein>
<evidence type="ECO:0000256" key="14">
    <source>
        <dbReference type="ARBA" id="ARBA00023280"/>
    </source>
</evidence>
<keyword evidence="12 16" id="KW-0804">Transcription</keyword>
<organism evidence="18">
    <name type="scientific">Human papillomavirus</name>
    <dbReference type="NCBI Taxonomy" id="10566"/>
    <lineage>
        <taxon>Viruses</taxon>
        <taxon>Monodnaviria</taxon>
        <taxon>Shotokuvirae</taxon>
        <taxon>Cossaviricota</taxon>
        <taxon>Papovaviricetes</taxon>
        <taxon>Zurhausenvirales</taxon>
        <taxon>Papillomaviridae</taxon>
    </lineage>
</organism>
<dbReference type="Pfam" id="PF00518">
    <property type="entry name" value="E6"/>
    <property type="match status" value="1"/>
</dbReference>
<dbReference type="GO" id="GO:0006355">
    <property type="term" value="P:regulation of DNA-templated transcription"/>
    <property type="evidence" value="ECO:0007669"/>
    <property type="project" value="UniProtKB-UniRule"/>
</dbReference>
<dbReference type="SUPFAM" id="SSF161229">
    <property type="entry name" value="E6 C-terminal domain-like"/>
    <property type="match status" value="2"/>
</dbReference>
<keyword evidence="4 16" id="KW-0945">Host-virus interaction</keyword>
<dbReference type="GO" id="GO:0039648">
    <property type="term" value="P:symbiont-mediated perturbation of host ubiquitin-like protein modification"/>
    <property type="evidence" value="ECO:0007669"/>
    <property type="project" value="UniProtKB-UniRule"/>
</dbReference>
<keyword evidence="3 16" id="KW-1048">Host nucleus</keyword>
<evidence type="ECO:0000256" key="13">
    <source>
        <dbReference type="ARBA" id="ARBA00023200"/>
    </source>
</evidence>
<evidence type="ECO:0000256" key="11">
    <source>
        <dbReference type="ARBA" id="ARBA00023159"/>
    </source>
</evidence>
<keyword evidence="6 16" id="KW-0479">Metal-binding</keyword>
<evidence type="ECO:0000256" key="17">
    <source>
        <dbReference type="RuleBase" id="RU363123"/>
    </source>
</evidence>
<evidence type="ECO:0000256" key="1">
    <source>
        <dbReference type="ARBA" id="ARBA00006346"/>
    </source>
</evidence>
<comment type="subunit">
    <text evidence="16">Forms homodimers. Interacts with ubiquitin-protein ligase UBE3A/E6-AP; this interaction stimulates UBE3A ubiquitin activity. Interacts with host BAK1.</text>
</comment>
<evidence type="ECO:0000256" key="4">
    <source>
        <dbReference type="ARBA" id="ARBA00022581"/>
    </source>
</evidence>
<keyword evidence="13 16" id="KW-1035">Host cytoplasm</keyword>
<keyword evidence="8 16" id="KW-0862">Zinc</keyword>
<evidence type="ECO:0000256" key="3">
    <source>
        <dbReference type="ARBA" id="ARBA00022562"/>
    </source>
</evidence>
<accession>A0A385PKC4</accession>
<dbReference type="InterPro" id="IPR038575">
    <property type="entry name" value="E6_sf"/>
</dbReference>
<evidence type="ECO:0000256" key="6">
    <source>
        <dbReference type="ARBA" id="ARBA00022723"/>
    </source>
</evidence>
<evidence type="ECO:0000256" key="5">
    <source>
        <dbReference type="ARBA" id="ARBA00022632"/>
    </source>
</evidence>
<evidence type="ECO:0000256" key="7">
    <source>
        <dbReference type="ARBA" id="ARBA00022771"/>
    </source>
</evidence>
<dbReference type="HAMAP" id="MF_04006">
    <property type="entry name" value="HPV_E6"/>
    <property type="match status" value="1"/>
</dbReference>
<keyword evidence="7 16" id="KW-0863">Zinc-finger</keyword>
<comment type="similarity">
    <text evidence="1 16 17">Belongs to the papillomaviridae E6 protein family.</text>
</comment>
<evidence type="ECO:0000256" key="15">
    <source>
        <dbReference type="ARBA" id="ARBA00023323"/>
    </source>
</evidence>
<keyword evidence="10 16" id="KW-0238">DNA-binding</keyword>
<dbReference type="GO" id="GO:0039502">
    <property type="term" value="P:symbiont-mediated suppression of host type I interferon-mediated signaling pathway"/>
    <property type="evidence" value="ECO:0007669"/>
    <property type="project" value="UniProtKB-UniRule"/>
</dbReference>
<dbReference type="GO" id="GO:0052150">
    <property type="term" value="P:symbiont-mediated perturbation of host apoptosis"/>
    <property type="evidence" value="ECO:0007669"/>
    <property type="project" value="UniProtKB-KW"/>
</dbReference>
<dbReference type="GO" id="GO:0006351">
    <property type="term" value="P:DNA-templated transcription"/>
    <property type="evidence" value="ECO:0007669"/>
    <property type="project" value="UniProtKB-UniRule"/>
</dbReference>
<keyword evidence="14 16" id="KW-0899">Viral immunoevasion</keyword>
<keyword evidence="9 16" id="KW-0805">Transcription regulation</keyword>
<dbReference type="GO" id="GO:0003677">
    <property type="term" value="F:DNA binding"/>
    <property type="evidence" value="ECO:0007669"/>
    <property type="project" value="UniProtKB-UniRule"/>
</dbReference>
<name>A0A385PKC4_9PAPI</name>
<evidence type="ECO:0000256" key="8">
    <source>
        <dbReference type="ARBA" id="ARBA00022833"/>
    </source>
</evidence>
<comment type="caution">
    <text evidence="16">Lacks conserved residue(s) required for the propagation of feature annotation.</text>
</comment>
<evidence type="ECO:0000256" key="9">
    <source>
        <dbReference type="ARBA" id="ARBA00023015"/>
    </source>
</evidence>
<comment type="subcellular location">
    <subcellularLocation>
        <location evidence="16 17">Host cytoplasm</location>
    </subcellularLocation>
    <subcellularLocation>
        <location evidence="16 17">Host nucleus</location>
    </subcellularLocation>
</comment>
<dbReference type="GO" id="GO:0052170">
    <property type="term" value="P:symbiont-mediated suppression of host innate immune response"/>
    <property type="evidence" value="ECO:0007669"/>
    <property type="project" value="UniProtKB-KW"/>
</dbReference>
<gene>
    <name evidence="16" type="primary">E6</name>
</gene>
<feature type="zinc finger region" evidence="16">
    <location>
        <begin position="26"/>
        <end position="62"/>
    </location>
</feature>
<keyword evidence="5 16" id="KW-1090">Inhibition of host innate immune response by virus</keyword>
<keyword evidence="2 16" id="KW-0244">Early protein</keyword>
<evidence type="ECO:0000313" key="18">
    <source>
        <dbReference type="EMBL" id="AYA94519.2"/>
    </source>
</evidence>
<keyword evidence="15 16" id="KW-1119">Modulation of host cell apoptosis by virus</keyword>
<feature type="zinc finger region" evidence="16">
    <location>
        <begin position="99"/>
        <end position="135"/>
    </location>
</feature>
<comment type="function">
    <text evidence="16">Plays a major role in the induction and maintenance of cellular transformation. E6 associates with host UBE3A/E6-AP ubiquitin-protein ligase and modulates its activity. Protects host keratinocytes from apoptosis by mediating the degradation of host BAK1. May also inhibit host immune response.</text>
</comment>
<sequence>MEPLPVKLEDYCKHYGISFFDLRLRCIFCNHYIDCIQLASFHHKQLALVWRGNVCFAACTSCIRLTASYERERFYQCNIRSDMLVDFLHKPLDEIVIRCLHCLCKLDLIEKLEHCYKKQYFHLVRCYWRGECRNCKYNEG</sequence>
<dbReference type="Gene3D" id="3.30.240.40">
    <property type="entry name" value="E6 early regulatory protein"/>
    <property type="match status" value="2"/>
</dbReference>
<evidence type="ECO:0000256" key="16">
    <source>
        <dbReference type="HAMAP-Rule" id="MF_04006"/>
    </source>
</evidence>
<proteinExistence type="inferred from homology"/>
<evidence type="ECO:0000256" key="10">
    <source>
        <dbReference type="ARBA" id="ARBA00023125"/>
    </source>
</evidence>
<dbReference type="GO" id="GO:0008270">
    <property type="term" value="F:zinc ion binding"/>
    <property type="evidence" value="ECO:0007669"/>
    <property type="project" value="UniProtKB-KW"/>
</dbReference>
<dbReference type="EMBL" id="MH777343">
    <property type="protein sequence ID" value="AYA94519.2"/>
    <property type="molecule type" value="Genomic_DNA"/>
</dbReference>
<evidence type="ECO:0000256" key="2">
    <source>
        <dbReference type="ARBA" id="ARBA00022518"/>
    </source>
</evidence>
<keyword evidence="11 16" id="KW-0010">Activator</keyword>